<reference evidence="4" key="1">
    <citation type="submission" date="2021-01" db="UniProtKB">
        <authorList>
            <consortium name="EnsemblMetazoa"/>
        </authorList>
    </citation>
    <scope>IDENTIFICATION</scope>
    <source>
        <strain evidence="4">DH4</strain>
    </source>
</reference>
<dbReference type="GO" id="GO:0030488">
    <property type="term" value="P:tRNA methylation"/>
    <property type="evidence" value="ECO:0007669"/>
    <property type="project" value="TreeGrafter"/>
</dbReference>
<dbReference type="Pfam" id="PF10350">
    <property type="entry name" value="DUF2428"/>
    <property type="match status" value="1"/>
</dbReference>
<dbReference type="RefSeq" id="XP_026299260.1">
    <property type="nucleotide sequence ID" value="XM_026443475.1"/>
</dbReference>
<dbReference type="GeneID" id="107965022"/>
<dbReference type="Pfam" id="PF25151">
    <property type="entry name" value="TPR_Trm732_C"/>
    <property type="match status" value="1"/>
</dbReference>
<evidence type="ECO:0000256" key="1">
    <source>
        <dbReference type="ARBA" id="ARBA00022694"/>
    </source>
</evidence>
<dbReference type="PANTHER" id="PTHR14387">
    <property type="entry name" value="THADA/DEATH RECEPTOR INTERACTING PROTEIN"/>
    <property type="match status" value="1"/>
</dbReference>
<evidence type="ECO:0000313" key="5">
    <source>
        <dbReference type="Proteomes" id="UP000005203"/>
    </source>
</evidence>
<keyword evidence="1" id="KW-0819">tRNA processing</keyword>
<dbReference type="EnsemblMetazoa" id="XM_026443475">
    <property type="protein sequence ID" value="XP_026299260"/>
    <property type="gene ID" value="LOC107965022"/>
</dbReference>
<dbReference type="OrthoDB" id="73997at2759"/>
<accession>A0A8B8H5I5</accession>
<dbReference type="Proteomes" id="UP000005203">
    <property type="component" value="Linkage group LG10"/>
</dbReference>
<dbReference type="KEGG" id="ame:107965022"/>
<dbReference type="CTD" id="63892"/>
<sequence>MFSSEEIKEQLKKLLILKRNGELDTKEKLLLSNDEYWRDSITYDCLEDYIYHQDEEIKLNTLALIVESKKSTLKFTPKELEIIILFLHVNFKENIEFVPLIKKVLQRIKDSLAVMRRQYMQEEKMRNYYVKNCKSLDIKQQVLDESYKMSNNLESEINLYCNTFQCIRKICICSPDATYNRRKYSLQILLLMRDLLDNEFKQITWKNEQIETIFNLMLLDTYEKNKEMAFNLIKSMDPSLLQLNNENHVLDIIMVAIELGNSIRPIDSITATYMLKVIMLSPVIQNVLEIHFNILMQSKEITEAITLQLIFILLKKLKDSLTLAKQNIVKTVSKHSLYGYLFCIRNLLAYECNLEAISNEYLWQNTIAELISVCFEFSRAVSLIVNNSSPEGHLPMDLNLQVNNELYYSNKQLVTSQMVLLCSWRTIKEISLLFGLLSTNAPICEDNSFSGLLNEEQINRIGEHLVSLLIETKHRGAFEQAYVGFSQLCFRLWRLNKTNLNQLPKLWLYQILIAITGIKENSKLCATRRSAGVPFMIQALLSTEVRQHKDTRTIIFDSVMKILLEFTQLENANIWEKIQQIMYSNPVFIYSEKSLAISKHNHSLNENIAQITEIKTHALNILRAIFRYSHLAEIVHNYIEDGLIAAFRSYDALTWAERNAATLLFSALIIRIFGVQRTKDHINLTTDNKMNYKLFFEKFPNLLSFILDELQKFVAMDDIFIKANVQSILLLLSRLYYNHSSEFSNNIQWRINDLIDLIIRCAKSAIFETRKLAARALVSLLTEQSIQCVLTKIIEYLVSAEISNLSLNSTHGYMLQIYEILKHFNFESFKLVEINWDKFLKQTIWILENLEQKNLKSSSFLLAAVYIDVCNEIYKVDKTYLIRQFSMLNTIISHLLGEKLKKGPAQELYKVSAIKFIRTIAKKTSLIQQSILIKIYLYNLRVSEMQITIWSIIIEIINEMKDNEVSLLLLNYGFNEIRNSIKFLHKYNPELQDAMFDFLYNSLIYFNQIELSDFMKIINICKFVLNEIRPKNNKNSYYERDCYLRLLGKSYVTLVFLNKHEETINLDCTNDVYASFCDNLWITSLNEDFRKSVFEIMQSLFLACYKRHEYRYIQVQWWTTVLQLLLDNNSKIRYEAFLLIDHIPIHCTVINDYFYLNLLLSKFFECNVHNKCPEFTCIVLFYWSIALLDDTDYEMDDTDVFNKCTNYEFFEPVEISRICAEFLIKNMKCYMDIILPDEDINWINSLLNVKFQKSISFKTLIRNYESYLPLLENKLHDILNPTYKNKLFQILVYKQYKKIL</sequence>
<dbReference type="InterPro" id="IPR019442">
    <property type="entry name" value="THADA/TRM732_DUF2428"/>
</dbReference>
<evidence type="ECO:0000259" key="3">
    <source>
        <dbReference type="Pfam" id="PF25151"/>
    </source>
</evidence>
<feature type="domain" description="DUF2428" evidence="2">
    <location>
        <begin position="366"/>
        <end position="656"/>
    </location>
</feature>
<dbReference type="PANTHER" id="PTHR14387:SF7">
    <property type="entry name" value="THYROID ADENOMA-ASSOCIATED PROTEIN"/>
    <property type="match status" value="1"/>
</dbReference>
<evidence type="ECO:0000313" key="6">
    <source>
        <dbReference type="RefSeq" id="XP_026299260.1"/>
    </source>
</evidence>
<dbReference type="InterPro" id="IPR056842">
    <property type="entry name" value="THADA-like_TPR_C"/>
</dbReference>
<name>A0A7M7MQ15_APIME</name>
<gene>
    <name evidence="6" type="primary">LOC107965022</name>
</gene>
<organism evidence="4">
    <name type="scientific">Apis mellifera</name>
    <name type="common">Honeybee</name>
    <dbReference type="NCBI Taxonomy" id="7460"/>
    <lineage>
        <taxon>Eukaryota</taxon>
        <taxon>Metazoa</taxon>
        <taxon>Ecdysozoa</taxon>
        <taxon>Arthropoda</taxon>
        <taxon>Hexapoda</taxon>
        <taxon>Insecta</taxon>
        <taxon>Pterygota</taxon>
        <taxon>Neoptera</taxon>
        <taxon>Endopterygota</taxon>
        <taxon>Hymenoptera</taxon>
        <taxon>Apocrita</taxon>
        <taxon>Aculeata</taxon>
        <taxon>Apoidea</taxon>
        <taxon>Anthophila</taxon>
        <taxon>Apidae</taxon>
        <taxon>Apis</taxon>
    </lineage>
</organism>
<keyword evidence="5" id="KW-1185">Reference proteome</keyword>
<accession>A0A7M7MQ15</accession>
<dbReference type="GO" id="GO:0005829">
    <property type="term" value="C:cytosol"/>
    <property type="evidence" value="ECO:0007669"/>
    <property type="project" value="TreeGrafter"/>
</dbReference>
<protein>
    <submittedName>
        <fullName evidence="6">Thyroid adenoma-associated protein homolog</fullName>
    </submittedName>
</protein>
<feature type="domain" description="tRNA (32-2'-O)-methyltransferase regulator THADA-like C-terminal TPR repeats region" evidence="3">
    <location>
        <begin position="658"/>
        <end position="819"/>
    </location>
</feature>
<proteinExistence type="predicted"/>
<dbReference type="InterPro" id="IPR051954">
    <property type="entry name" value="tRNA_methyltransferase_THADA"/>
</dbReference>
<reference evidence="6" key="2">
    <citation type="submission" date="2025-04" db="UniProtKB">
        <authorList>
            <consortium name="RefSeq"/>
        </authorList>
    </citation>
    <scope>IDENTIFICATION</scope>
    <source>
        <strain evidence="6">DH4</strain>
        <tissue evidence="6">Whole body</tissue>
    </source>
</reference>
<evidence type="ECO:0000259" key="2">
    <source>
        <dbReference type="Pfam" id="PF10350"/>
    </source>
</evidence>
<evidence type="ECO:0000313" key="4">
    <source>
        <dbReference type="EnsemblMetazoa" id="XP_026299260"/>
    </source>
</evidence>